<proteinExistence type="predicted"/>
<dbReference type="EMBL" id="CADCVX010000023">
    <property type="protein sequence ID" value="CAA9482384.1"/>
    <property type="molecule type" value="Genomic_DNA"/>
</dbReference>
<name>A0A6J4RVT8_9SPHN</name>
<dbReference type="NCBIfam" id="TIGR01782">
    <property type="entry name" value="TonB-Xanth-Caul"/>
    <property type="match status" value="1"/>
</dbReference>
<dbReference type="InterPro" id="IPR037066">
    <property type="entry name" value="Plug_dom_sf"/>
</dbReference>
<sequence>PASAQPPAAPSAPVDASDEEPNEEIVITGRRFSDSLADALRLKRGADSIVDAVSAADIGKFPAVNVAEALQRIPGVSISREAGEGQFVSVRGLGPNFQSVTLNGSPIAYNENIRNSDQSGRQFQFRVIPADLVAGIVVAKSPTADLIDGGIGSNIDIRTARALDIAPFVTVRAFTHYEDRTGENTPNGSVSAAWRNADRTFGVIAGVSYQTRDVQFDRFQLFGYTNRTIEGQSVAVPSNIALTLEEEKRRRLSFLGGVQWEPVDTLKISFDALYSNFNNEIDENRILIDLGSRADFATRVVPGSTVIRDGVLYAADLRGGRINRNAEFSEQTHENISLRLQAEFTPGAWRIVPSIGYSEAISGLDTPLQRLDGRTPDNPPGLTYGYDFGDDPVGDVRVARVRTNLDLTGPAAAPFFRYRIRPTNSEDKDLTAFLDVGRDIGARIAGIELTSIRFGAQYTDRSRDYPRRDREL</sequence>
<dbReference type="InterPro" id="IPR012910">
    <property type="entry name" value="Plug_dom"/>
</dbReference>
<keyword evidence="3" id="KW-0675">Receptor</keyword>
<gene>
    <name evidence="3" type="ORF">AVDCRST_MAG91-87</name>
</gene>
<evidence type="ECO:0000313" key="3">
    <source>
        <dbReference type="EMBL" id="CAA9482384.1"/>
    </source>
</evidence>
<accession>A0A6J4RVT8</accession>
<dbReference type="AlphaFoldDB" id="A0A6J4RVT8"/>
<dbReference type="Gene3D" id="2.170.130.10">
    <property type="entry name" value="TonB-dependent receptor, plug domain"/>
    <property type="match status" value="1"/>
</dbReference>
<dbReference type="InterPro" id="IPR010104">
    <property type="entry name" value="TonB_rcpt_bac"/>
</dbReference>
<evidence type="ECO:0000259" key="2">
    <source>
        <dbReference type="Pfam" id="PF07715"/>
    </source>
</evidence>
<reference evidence="3" key="1">
    <citation type="submission" date="2020-02" db="EMBL/GenBank/DDBJ databases">
        <authorList>
            <person name="Meier V. D."/>
        </authorList>
    </citation>
    <scope>NUCLEOTIDE SEQUENCE</scope>
    <source>
        <strain evidence="3">AVDCRST_MAG91</strain>
    </source>
</reference>
<protein>
    <submittedName>
        <fullName evidence="3">TonB-dependent receptor</fullName>
    </submittedName>
</protein>
<feature type="domain" description="TonB-dependent receptor plug" evidence="2">
    <location>
        <begin position="46"/>
        <end position="148"/>
    </location>
</feature>
<feature type="non-terminal residue" evidence="3">
    <location>
        <position position="472"/>
    </location>
</feature>
<organism evidence="3">
    <name type="scientific">uncultured Sphingomonadaceae bacterium</name>
    <dbReference type="NCBI Taxonomy" id="169976"/>
    <lineage>
        <taxon>Bacteria</taxon>
        <taxon>Pseudomonadati</taxon>
        <taxon>Pseudomonadota</taxon>
        <taxon>Alphaproteobacteria</taxon>
        <taxon>Sphingomonadales</taxon>
        <taxon>Sphingomonadaceae</taxon>
        <taxon>environmental samples</taxon>
    </lineage>
</organism>
<dbReference type="PANTHER" id="PTHR40980">
    <property type="entry name" value="PLUG DOMAIN-CONTAINING PROTEIN"/>
    <property type="match status" value="1"/>
</dbReference>
<dbReference type="PANTHER" id="PTHR40980:SF3">
    <property type="entry name" value="TONB-DEPENDENT RECEPTOR-LIKE BETA-BARREL DOMAIN-CONTAINING PROTEIN"/>
    <property type="match status" value="1"/>
</dbReference>
<dbReference type="SUPFAM" id="SSF56935">
    <property type="entry name" value="Porins"/>
    <property type="match status" value="1"/>
</dbReference>
<feature type="region of interest" description="Disordered" evidence="1">
    <location>
        <begin position="1"/>
        <end position="21"/>
    </location>
</feature>
<evidence type="ECO:0000256" key="1">
    <source>
        <dbReference type="SAM" id="MobiDB-lite"/>
    </source>
</evidence>
<feature type="non-terminal residue" evidence="3">
    <location>
        <position position="1"/>
    </location>
</feature>
<dbReference type="Pfam" id="PF07715">
    <property type="entry name" value="Plug"/>
    <property type="match status" value="1"/>
</dbReference>